<dbReference type="AlphaFoldDB" id="A0A915JJF8"/>
<keyword evidence="1" id="KW-0812">Transmembrane</keyword>
<feature type="transmembrane region" description="Helical" evidence="1">
    <location>
        <begin position="82"/>
        <end position="101"/>
    </location>
</feature>
<organism evidence="2 3">
    <name type="scientific">Romanomermis culicivorax</name>
    <name type="common">Nematode worm</name>
    <dbReference type="NCBI Taxonomy" id="13658"/>
    <lineage>
        <taxon>Eukaryota</taxon>
        <taxon>Metazoa</taxon>
        <taxon>Ecdysozoa</taxon>
        <taxon>Nematoda</taxon>
        <taxon>Enoplea</taxon>
        <taxon>Dorylaimia</taxon>
        <taxon>Mermithida</taxon>
        <taxon>Mermithoidea</taxon>
        <taxon>Mermithidae</taxon>
        <taxon>Romanomermis</taxon>
    </lineage>
</organism>
<dbReference type="Proteomes" id="UP000887565">
    <property type="component" value="Unplaced"/>
</dbReference>
<reference evidence="3" key="1">
    <citation type="submission" date="2022-11" db="UniProtKB">
        <authorList>
            <consortium name="WormBaseParasite"/>
        </authorList>
    </citation>
    <scope>IDENTIFICATION</scope>
</reference>
<feature type="transmembrane region" description="Helical" evidence="1">
    <location>
        <begin position="107"/>
        <end position="126"/>
    </location>
</feature>
<keyword evidence="1" id="KW-1133">Transmembrane helix</keyword>
<evidence type="ECO:0000256" key="1">
    <source>
        <dbReference type="SAM" id="Phobius"/>
    </source>
</evidence>
<keyword evidence="2" id="KW-1185">Reference proteome</keyword>
<accession>A0A915JJF8</accession>
<feature type="transmembrane region" description="Helical" evidence="1">
    <location>
        <begin position="29"/>
        <end position="49"/>
    </location>
</feature>
<proteinExistence type="predicted"/>
<dbReference type="WBParaSite" id="nRc.2.0.1.t26212-RA">
    <property type="protein sequence ID" value="nRc.2.0.1.t26212-RA"/>
    <property type="gene ID" value="nRc.2.0.1.g26212"/>
</dbReference>
<sequence length="141" mass="16588">MITDTDPNMILGMSRPEIDSDNDWYDQFLWLKVIRSIFALFLPMIYGLINGSESKWSWTSFYLWTKFLGGRKPDKQRLSASLIMWSILSFIFWTTIFAVSGASLTGLLYFALYFLFNGCLLFMFNFKTMCQRPSQEEYQTI</sequence>
<keyword evidence="1" id="KW-0472">Membrane</keyword>
<evidence type="ECO:0000313" key="2">
    <source>
        <dbReference type="Proteomes" id="UP000887565"/>
    </source>
</evidence>
<protein>
    <submittedName>
        <fullName evidence="3">Uncharacterized protein</fullName>
    </submittedName>
</protein>
<evidence type="ECO:0000313" key="3">
    <source>
        <dbReference type="WBParaSite" id="nRc.2.0.1.t26212-RA"/>
    </source>
</evidence>
<name>A0A915JJF8_ROMCU</name>